<name>A0ABS9UZI5_9BACT</name>
<keyword evidence="1" id="KW-0472">Membrane</keyword>
<keyword evidence="1" id="KW-1133">Transmembrane helix</keyword>
<reference evidence="2" key="1">
    <citation type="submission" date="2022-03" db="EMBL/GenBank/DDBJ databases">
        <title>De novo assembled genomes of Belliella spp. (Cyclobacteriaceae) strains.</title>
        <authorList>
            <person name="Szabo A."/>
            <person name="Korponai K."/>
            <person name="Felfoldi T."/>
        </authorList>
    </citation>
    <scope>NUCLEOTIDE SEQUENCE</scope>
    <source>
        <strain evidence="2">DSM 111904</strain>
    </source>
</reference>
<dbReference type="Proteomes" id="UP001165489">
    <property type="component" value="Unassembled WGS sequence"/>
</dbReference>
<feature type="transmembrane region" description="Helical" evidence="1">
    <location>
        <begin position="61"/>
        <end position="78"/>
    </location>
</feature>
<dbReference type="RefSeq" id="WP_241347829.1">
    <property type="nucleotide sequence ID" value="NZ_JAKZGP010000018.1"/>
</dbReference>
<dbReference type="EMBL" id="JAKZGP010000018">
    <property type="protein sequence ID" value="MCH7409483.1"/>
    <property type="molecule type" value="Genomic_DNA"/>
</dbReference>
<organism evidence="2 3">
    <name type="scientific">Belliella filtrata</name>
    <dbReference type="NCBI Taxonomy" id="2923435"/>
    <lineage>
        <taxon>Bacteria</taxon>
        <taxon>Pseudomonadati</taxon>
        <taxon>Bacteroidota</taxon>
        <taxon>Cytophagia</taxon>
        <taxon>Cytophagales</taxon>
        <taxon>Cyclobacteriaceae</taxon>
        <taxon>Belliella</taxon>
    </lineage>
</organism>
<keyword evidence="1" id="KW-0812">Transmembrane</keyword>
<feature type="transmembrane region" description="Helical" evidence="1">
    <location>
        <begin position="138"/>
        <end position="161"/>
    </location>
</feature>
<evidence type="ECO:0000313" key="2">
    <source>
        <dbReference type="EMBL" id="MCH7409483.1"/>
    </source>
</evidence>
<accession>A0ABS9UZI5</accession>
<evidence type="ECO:0000256" key="1">
    <source>
        <dbReference type="SAM" id="Phobius"/>
    </source>
</evidence>
<keyword evidence="3" id="KW-1185">Reference proteome</keyword>
<protein>
    <recommendedName>
        <fullName evidence="4">Yip1 domain-containing protein</fullName>
    </recommendedName>
</protein>
<proteinExistence type="predicted"/>
<evidence type="ECO:0000313" key="3">
    <source>
        <dbReference type="Proteomes" id="UP001165489"/>
    </source>
</evidence>
<comment type="caution">
    <text evidence="2">The sequence shown here is derived from an EMBL/GenBank/DDBJ whole genome shotgun (WGS) entry which is preliminary data.</text>
</comment>
<sequence>MFKKLTNPFTYIAGKKSLLIGLLVIFATSIVAFYSNTYFPDIISVKMGVDLSLISGVTQNFLNWIVVSLLFYLAAISLSKSKIRIVDIFGTQALARIPYFFVSLISFSEVIDLYGKYLLWVYMKHGEPIEITMVQKSIAVFFLFVSLLLTIWLVTLMFNAYKVAANLKGARLIASFIVIMIISMVVLTYLSPIILSMIK</sequence>
<gene>
    <name evidence="2" type="ORF">MM239_08760</name>
</gene>
<feature type="transmembrane region" description="Helical" evidence="1">
    <location>
        <begin position="99"/>
        <end position="118"/>
    </location>
</feature>
<feature type="transmembrane region" description="Helical" evidence="1">
    <location>
        <begin position="173"/>
        <end position="198"/>
    </location>
</feature>
<feature type="transmembrane region" description="Helical" evidence="1">
    <location>
        <begin position="20"/>
        <end position="39"/>
    </location>
</feature>
<evidence type="ECO:0008006" key="4">
    <source>
        <dbReference type="Google" id="ProtNLM"/>
    </source>
</evidence>